<protein>
    <submittedName>
        <fullName evidence="1">Uncharacterized protein</fullName>
    </submittedName>
</protein>
<dbReference type="AlphaFoldDB" id="A0A2P2NQV2"/>
<evidence type="ECO:0000313" key="1">
    <source>
        <dbReference type="EMBL" id="MBX44877.1"/>
    </source>
</evidence>
<proteinExistence type="predicted"/>
<accession>A0A2P2NQV2</accession>
<reference evidence="1" key="1">
    <citation type="submission" date="2018-02" db="EMBL/GenBank/DDBJ databases">
        <title>Rhizophora mucronata_Transcriptome.</title>
        <authorList>
            <person name="Meera S.P."/>
            <person name="Sreeshan A."/>
            <person name="Augustine A."/>
        </authorList>
    </citation>
    <scope>NUCLEOTIDE SEQUENCE</scope>
    <source>
        <tissue evidence="1">Leaf</tissue>
    </source>
</reference>
<name>A0A2P2NQV2_RHIMU</name>
<organism evidence="1">
    <name type="scientific">Rhizophora mucronata</name>
    <name type="common">Asiatic mangrove</name>
    <dbReference type="NCBI Taxonomy" id="61149"/>
    <lineage>
        <taxon>Eukaryota</taxon>
        <taxon>Viridiplantae</taxon>
        <taxon>Streptophyta</taxon>
        <taxon>Embryophyta</taxon>
        <taxon>Tracheophyta</taxon>
        <taxon>Spermatophyta</taxon>
        <taxon>Magnoliopsida</taxon>
        <taxon>eudicotyledons</taxon>
        <taxon>Gunneridae</taxon>
        <taxon>Pentapetalae</taxon>
        <taxon>rosids</taxon>
        <taxon>fabids</taxon>
        <taxon>Malpighiales</taxon>
        <taxon>Rhizophoraceae</taxon>
        <taxon>Rhizophora</taxon>
    </lineage>
</organism>
<sequence>MLKQNSKLLLMEFVHYND</sequence>
<dbReference type="EMBL" id="GGEC01064393">
    <property type="protein sequence ID" value="MBX44877.1"/>
    <property type="molecule type" value="Transcribed_RNA"/>
</dbReference>